<reference evidence="5" key="1">
    <citation type="journal article" date="2020" name="Ecol. Evol.">
        <title>Genome structure and content of the rice root-knot nematode (Meloidogyne graminicola).</title>
        <authorList>
            <person name="Phan N.T."/>
            <person name="Danchin E.G.J."/>
            <person name="Klopp C."/>
            <person name="Perfus-Barbeoch L."/>
            <person name="Kozlowski D.K."/>
            <person name="Koutsovoulos G.D."/>
            <person name="Lopez-Roques C."/>
            <person name="Bouchez O."/>
            <person name="Zahm M."/>
            <person name="Besnard G."/>
            <person name="Bellafiore S."/>
        </authorList>
    </citation>
    <scope>NUCLEOTIDE SEQUENCE</scope>
    <source>
        <strain evidence="5">VN-18</strain>
    </source>
</reference>
<dbReference type="GO" id="GO:0005634">
    <property type="term" value="C:nucleus"/>
    <property type="evidence" value="ECO:0007669"/>
    <property type="project" value="UniProtKB-SubCell"/>
</dbReference>
<dbReference type="OrthoDB" id="5867245at2759"/>
<dbReference type="Pfam" id="PF00046">
    <property type="entry name" value="Homeodomain"/>
    <property type="match status" value="1"/>
</dbReference>
<comment type="subcellular location">
    <subcellularLocation>
        <location evidence="1 2 3">Nucleus</location>
    </subcellularLocation>
</comment>
<dbReference type="Gene3D" id="1.10.10.60">
    <property type="entry name" value="Homeodomain-like"/>
    <property type="match status" value="1"/>
</dbReference>
<evidence type="ECO:0000256" key="2">
    <source>
        <dbReference type="PROSITE-ProRule" id="PRU00108"/>
    </source>
</evidence>
<feature type="non-terminal residue" evidence="5">
    <location>
        <position position="63"/>
    </location>
</feature>
<organism evidence="5 6">
    <name type="scientific">Meloidogyne graminicola</name>
    <dbReference type="NCBI Taxonomy" id="189291"/>
    <lineage>
        <taxon>Eukaryota</taxon>
        <taxon>Metazoa</taxon>
        <taxon>Ecdysozoa</taxon>
        <taxon>Nematoda</taxon>
        <taxon>Chromadorea</taxon>
        <taxon>Rhabditida</taxon>
        <taxon>Tylenchina</taxon>
        <taxon>Tylenchomorpha</taxon>
        <taxon>Tylenchoidea</taxon>
        <taxon>Meloidogynidae</taxon>
        <taxon>Meloidogyninae</taxon>
        <taxon>Meloidogyne</taxon>
    </lineage>
</organism>
<dbReference type="InterPro" id="IPR001356">
    <property type="entry name" value="HD"/>
</dbReference>
<dbReference type="PROSITE" id="PS50071">
    <property type="entry name" value="HOMEOBOX_2"/>
    <property type="match status" value="1"/>
</dbReference>
<evidence type="ECO:0000256" key="3">
    <source>
        <dbReference type="RuleBase" id="RU000682"/>
    </source>
</evidence>
<dbReference type="SUPFAM" id="SSF46689">
    <property type="entry name" value="Homeodomain-like"/>
    <property type="match status" value="1"/>
</dbReference>
<protein>
    <recommendedName>
        <fullName evidence="4">Homeobox domain-containing protein</fullName>
    </recommendedName>
</protein>
<evidence type="ECO:0000259" key="4">
    <source>
        <dbReference type="PROSITE" id="PS50071"/>
    </source>
</evidence>
<dbReference type="CDD" id="cd00086">
    <property type="entry name" value="homeodomain"/>
    <property type="match status" value="1"/>
</dbReference>
<keyword evidence="2 3" id="KW-0238">DNA-binding</keyword>
<dbReference type="EMBL" id="JABEBT010000221">
    <property type="protein sequence ID" value="KAF7623606.1"/>
    <property type="molecule type" value="Genomic_DNA"/>
</dbReference>
<dbReference type="GO" id="GO:0003677">
    <property type="term" value="F:DNA binding"/>
    <property type="evidence" value="ECO:0007669"/>
    <property type="project" value="UniProtKB-UniRule"/>
</dbReference>
<keyword evidence="2 3" id="KW-0371">Homeobox</keyword>
<evidence type="ECO:0000256" key="1">
    <source>
        <dbReference type="ARBA" id="ARBA00004123"/>
    </source>
</evidence>
<evidence type="ECO:0000313" key="5">
    <source>
        <dbReference type="EMBL" id="KAF7623606.1"/>
    </source>
</evidence>
<evidence type="ECO:0000313" key="6">
    <source>
        <dbReference type="Proteomes" id="UP000605970"/>
    </source>
</evidence>
<sequence>MNQHYLAAPKREALAQRTGLSFKQITSWFEYRRARNKKIRIREQYNFPLVVVNQNRFRFSGLD</sequence>
<keyword evidence="2 3" id="KW-0539">Nucleus</keyword>
<dbReference type="AlphaFoldDB" id="A0A8S9ZAN1"/>
<name>A0A8S9ZAN1_9BILA</name>
<accession>A0A8S9ZAN1</accession>
<comment type="caution">
    <text evidence="5">The sequence shown here is derived from an EMBL/GenBank/DDBJ whole genome shotgun (WGS) entry which is preliminary data.</text>
</comment>
<dbReference type="InterPro" id="IPR009057">
    <property type="entry name" value="Homeodomain-like_sf"/>
</dbReference>
<feature type="DNA-binding region" description="Homeobox" evidence="2">
    <location>
        <begin position="3"/>
        <end position="40"/>
    </location>
</feature>
<keyword evidence="6" id="KW-1185">Reference proteome</keyword>
<proteinExistence type="predicted"/>
<feature type="domain" description="Homeobox" evidence="4">
    <location>
        <begin position="1"/>
        <end position="39"/>
    </location>
</feature>
<dbReference type="Proteomes" id="UP000605970">
    <property type="component" value="Unassembled WGS sequence"/>
</dbReference>
<gene>
    <name evidence="5" type="ORF">Mgra_00010106</name>
</gene>